<dbReference type="STRING" id="1036808.A0A0C3DIZ8"/>
<protein>
    <recommendedName>
        <fullName evidence="4">RRM domain-containing protein</fullName>
    </recommendedName>
</protein>
<accession>A0A0C3DIZ8</accession>
<name>A0A0C3DIZ8_9AGAM</name>
<keyword evidence="6" id="KW-1185">Reference proteome</keyword>
<feature type="compositionally biased region" description="Low complexity" evidence="3">
    <location>
        <begin position="180"/>
        <end position="195"/>
    </location>
</feature>
<dbReference type="Proteomes" id="UP000053989">
    <property type="component" value="Unassembled WGS sequence"/>
</dbReference>
<dbReference type="PROSITE" id="PS50102">
    <property type="entry name" value="RRM"/>
    <property type="match status" value="1"/>
</dbReference>
<dbReference type="AlphaFoldDB" id="A0A0C3DIZ8"/>
<organism evidence="5 6">
    <name type="scientific">Scleroderma citrinum Foug A</name>
    <dbReference type="NCBI Taxonomy" id="1036808"/>
    <lineage>
        <taxon>Eukaryota</taxon>
        <taxon>Fungi</taxon>
        <taxon>Dikarya</taxon>
        <taxon>Basidiomycota</taxon>
        <taxon>Agaricomycotina</taxon>
        <taxon>Agaricomycetes</taxon>
        <taxon>Agaricomycetidae</taxon>
        <taxon>Boletales</taxon>
        <taxon>Sclerodermatineae</taxon>
        <taxon>Sclerodermataceae</taxon>
        <taxon>Scleroderma</taxon>
    </lineage>
</organism>
<dbReference type="InParanoid" id="A0A0C3DIZ8"/>
<dbReference type="GO" id="GO:0003729">
    <property type="term" value="F:mRNA binding"/>
    <property type="evidence" value="ECO:0007669"/>
    <property type="project" value="TreeGrafter"/>
</dbReference>
<sequence>MQTPSKPARIHTYHNQKRNLLGPRAAQVPPAWRDQNPKDQGSKILLSRLPPDVGETEVEELFRKTVGPLKEVFLIYNSQGRSKGMAIVAFQRPGDAEVARAKYDGKFVDGRRPIKIEIIVDSQAAPAPPKPPPQAPPSLLNRLGGVVPANGMPANAAPPISAPNHAPNKVQAKSPQKPLAPRVVPRPQPVAVAAAPRRRQKKGPKRVKKSRAQLDQEMDQYRASVDITDVNGKLGR</sequence>
<evidence type="ECO:0000259" key="4">
    <source>
        <dbReference type="PROSITE" id="PS50102"/>
    </source>
</evidence>
<evidence type="ECO:0000313" key="6">
    <source>
        <dbReference type="Proteomes" id="UP000053989"/>
    </source>
</evidence>
<feature type="domain" description="RRM" evidence="4">
    <location>
        <begin position="42"/>
        <end position="121"/>
    </location>
</feature>
<evidence type="ECO:0000256" key="2">
    <source>
        <dbReference type="PROSITE-ProRule" id="PRU00176"/>
    </source>
</evidence>
<dbReference type="InterPro" id="IPR035979">
    <property type="entry name" value="RBD_domain_sf"/>
</dbReference>
<feature type="region of interest" description="Disordered" evidence="3">
    <location>
        <begin position="121"/>
        <end position="236"/>
    </location>
</feature>
<evidence type="ECO:0000256" key="3">
    <source>
        <dbReference type="SAM" id="MobiDB-lite"/>
    </source>
</evidence>
<reference evidence="6" key="2">
    <citation type="submission" date="2015-01" db="EMBL/GenBank/DDBJ databases">
        <title>Evolutionary Origins and Diversification of the Mycorrhizal Mutualists.</title>
        <authorList>
            <consortium name="DOE Joint Genome Institute"/>
            <consortium name="Mycorrhizal Genomics Consortium"/>
            <person name="Kohler A."/>
            <person name="Kuo A."/>
            <person name="Nagy L.G."/>
            <person name="Floudas D."/>
            <person name="Copeland A."/>
            <person name="Barry K.W."/>
            <person name="Cichocki N."/>
            <person name="Veneault-Fourrey C."/>
            <person name="LaButti K."/>
            <person name="Lindquist E.A."/>
            <person name="Lipzen A."/>
            <person name="Lundell T."/>
            <person name="Morin E."/>
            <person name="Murat C."/>
            <person name="Riley R."/>
            <person name="Ohm R."/>
            <person name="Sun H."/>
            <person name="Tunlid A."/>
            <person name="Henrissat B."/>
            <person name="Grigoriev I.V."/>
            <person name="Hibbett D.S."/>
            <person name="Martin F."/>
        </authorList>
    </citation>
    <scope>NUCLEOTIDE SEQUENCE [LARGE SCALE GENOMIC DNA]</scope>
    <source>
        <strain evidence="6">Foug A</strain>
    </source>
</reference>
<keyword evidence="1 2" id="KW-0694">RNA-binding</keyword>
<dbReference type="OrthoDB" id="346839at2759"/>
<dbReference type="Gene3D" id="3.30.70.330">
    <property type="match status" value="1"/>
</dbReference>
<dbReference type="SMART" id="SM00360">
    <property type="entry name" value="RRM"/>
    <property type="match status" value="1"/>
</dbReference>
<dbReference type="PANTHER" id="PTHR19965">
    <property type="entry name" value="RNA AND EXPORT FACTOR BINDING PROTEIN"/>
    <property type="match status" value="1"/>
</dbReference>
<feature type="compositionally biased region" description="Pro residues" evidence="3">
    <location>
        <begin position="126"/>
        <end position="136"/>
    </location>
</feature>
<dbReference type="EMBL" id="KN822060">
    <property type="protein sequence ID" value="KIM60645.1"/>
    <property type="molecule type" value="Genomic_DNA"/>
</dbReference>
<proteinExistence type="predicted"/>
<feature type="compositionally biased region" description="Low complexity" evidence="3">
    <location>
        <begin position="148"/>
        <end position="168"/>
    </location>
</feature>
<dbReference type="PANTHER" id="PTHR19965:SF35">
    <property type="entry name" value="RNA ANNEALING PROTEIN YRA1"/>
    <property type="match status" value="1"/>
</dbReference>
<evidence type="ECO:0000256" key="1">
    <source>
        <dbReference type="ARBA" id="ARBA00022884"/>
    </source>
</evidence>
<evidence type="ECO:0000313" key="5">
    <source>
        <dbReference type="EMBL" id="KIM60645.1"/>
    </source>
</evidence>
<dbReference type="SUPFAM" id="SSF54928">
    <property type="entry name" value="RNA-binding domain, RBD"/>
    <property type="match status" value="1"/>
</dbReference>
<gene>
    <name evidence="5" type="ORF">SCLCIDRAFT_1216708</name>
</gene>
<dbReference type="InterPro" id="IPR000504">
    <property type="entry name" value="RRM_dom"/>
</dbReference>
<dbReference type="HOGENOM" id="CLU_052367_2_2_1"/>
<reference evidence="5 6" key="1">
    <citation type="submission" date="2014-04" db="EMBL/GenBank/DDBJ databases">
        <authorList>
            <consortium name="DOE Joint Genome Institute"/>
            <person name="Kuo A."/>
            <person name="Kohler A."/>
            <person name="Nagy L.G."/>
            <person name="Floudas D."/>
            <person name="Copeland A."/>
            <person name="Barry K.W."/>
            <person name="Cichocki N."/>
            <person name="Veneault-Fourrey C."/>
            <person name="LaButti K."/>
            <person name="Lindquist E.A."/>
            <person name="Lipzen A."/>
            <person name="Lundell T."/>
            <person name="Morin E."/>
            <person name="Murat C."/>
            <person name="Sun H."/>
            <person name="Tunlid A."/>
            <person name="Henrissat B."/>
            <person name="Grigoriev I.V."/>
            <person name="Hibbett D.S."/>
            <person name="Martin F."/>
            <person name="Nordberg H.P."/>
            <person name="Cantor M.N."/>
            <person name="Hua S.X."/>
        </authorList>
    </citation>
    <scope>NUCLEOTIDE SEQUENCE [LARGE SCALE GENOMIC DNA]</scope>
    <source>
        <strain evidence="5 6">Foug A</strain>
    </source>
</reference>
<dbReference type="InterPro" id="IPR012677">
    <property type="entry name" value="Nucleotide-bd_a/b_plait_sf"/>
</dbReference>
<dbReference type="InterPro" id="IPR051229">
    <property type="entry name" value="ALYREF_mRNA_export"/>
</dbReference>
<dbReference type="Pfam" id="PF00076">
    <property type="entry name" value="RRM_1"/>
    <property type="match status" value="1"/>
</dbReference>
<dbReference type="GO" id="GO:0005634">
    <property type="term" value="C:nucleus"/>
    <property type="evidence" value="ECO:0007669"/>
    <property type="project" value="TreeGrafter"/>
</dbReference>
<feature type="compositionally biased region" description="Basic residues" evidence="3">
    <location>
        <begin position="196"/>
        <end position="211"/>
    </location>
</feature>